<dbReference type="InterPro" id="IPR050005">
    <property type="entry name" value="DenD"/>
</dbReference>
<feature type="domain" description="NAD-dependent epimerase/dehydratase" evidence="3">
    <location>
        <begin position="3"/>
        <end position="209"/>
    </location>
</feature>
<dbReference type="Gene3D" id="3.90.25.10">
    <property type="entry name" value="UDP-galactose 4-epimerase, domain 1"/>
    <property type="match status" value="1"/>
</dbReference>
<keyword evidence="2" id="KW-0119">Carbohydrate metabolism</keyword>
<evidence type="ECO:0000256" key="1">
    <source>
        <dbReference type="ARBA" id="ARBA00022857"/>
    </source>
</evidence>
<dbReference type="GO" id="GO:0016491">
    <property type="term" value="F:oxidoreductase activity"/>
    <property type="evidence" value="ECO:0007669"/>
    <property type="project" value="InterPro"/>
</dbReference>
<dbReference type="PANTHER" id="PTHR43103:SF3">
    <property type="entry name" value="ADP-L-GLYCERO-D-MANNO-HEPTOSE-6-EPIMERASE"/>
    <property type="match status" value="1"/>
</dbReference>
<dbReference type="NCBIfam" id="NF043036">
    <property type="entry name" value="ErythonDh"/>
    <property type="match status" value="1"/>
</dbReference>
<proteinExistence type="predicted"/>
<dbReference type="Proteomes" id="UP000236742">
    <property type="component" value="Unassembled WGS sequence"/>
</dbReference>
<dbReference type="PANTHER" id="PTHR43103">
    <property type="entry name" value="NUCLEOSIDE-DIPHOSPHATE-SUGAR EPIMERASE"/>
    <property type="match status" value="1"/>
</dbReference>
<keyword evidence="1" id="KW-0521">NADP</keyword>
<evidence type="ECO:0000256" key="2">
    <source>
        <dbReference type="ARBA" id="ARBA00023277"/>
    </source>
</evidence>
<evidence type="ECO:0000313" key="5">
    <source>
        <dbReference type="Proteomes" id="UP000236742"/>
    </source>
</evidence>
<gene>
    <name evidence="4" type="ORF">SAMN05421751_101101</name>
</gene>
<accession>A0A1H5RQP7</accession>
<dbReference type="AlphaFoldDB" id="A0A1H5RQP7"/>
<dbReference type="Pfam" id="PF01370">
    <property type="entry name" value="Epimerase"/>
    <property type="match status" value="1"/>
</dbReference>
<evidence type="ECO:0000313" key="4">
    <source>
        <dbReference type="EMBL" id="SEF40600.1"/>
    </source>
</evidence>
<organism evidence="4 5">
    <name type="scientific">Jhaorihella thermophila</name>
    <dbReference type="NCBI Taxonomy" id="488547"/>
    <lineage>
        <taxon>Bacteria</taxon>
        <taxon>Pseudomonadati</taxon>
        <taxon>Pseudomonadota</taxon>
        <taxon>Alphaproteobacteria</taxon>
        <taxon>Rhodobacterales</taxon>
        <taxon>Paracoccaceae</taxon>
        <taxon>Jhaorihella</taxon>
    </lineage>
</organism>
<dbReference type="CDD" id="cd05238">
    <property type="entry name" value="Gne_like_SDR_e"/>
    <property type="match status" value="1"/>
</dbReference>
<name>A0A1H5RQP7_9RHOB</name>
<dbReference type="EMBL" id="FNVD01000001">
    <property type="protein sequence ID" value="SEF40600.1"/>
    <property type="molecule type" value="Genomic_DNA"/>
</dbReference>
<sequence length="330" mass="35668">MRVLITGAAGMIGRKLTESIVRQGHLGGREVTALDLTDVVAPTPPEGAPEGLREAADISAPDTAARLIGRRPDVIVHLAAIPSGGAEEFFEKGYAVNFDGTRFLLEAIRAEGLAEPYCPKVVFSSTIAVFGAPFPDRIGDEFICAPLTSYGAQKVMGEMLVCDYTRRGFLDGIAIRLPTICIRPGKPNLAASGFFSNILREPLAGRPANLPVAEDVRHWFASPRAAVGFIHHAVEMDLTRLGPRRAINMPGLSATVTEEIEALRRVAGEKAVALITREPDPAIIEIVAGWPRDFHPRRALDLGFRAERSFDEIIRAHIEDELGGEIPVNA</sequence>
<reference evidence="4 5" key="1">
    <citation type="submission" date="2016-10" db="EMBL/GenBank/DDBJ databases">
        <authorList>
            <person name="de Groot N.N."/>
        </authorList>
    </citation>
    <scope>NUCLEOTIDE SEQUENCE [LARGE SCALE GENOMIC DNA]</scope>
    <source>
        <strain evidence="4 5">DSM 23413</strain>
    </source>
</reference>
<protein>
    <submittedName>
        <fullName evidence="4">Nucleoside-diphosphate-sugar epimerase</fullName>
    </submittedName>
</protein>
<dbReference type="RefSeq" id="WP_104006154.1">
    <property type="nucleotide sequence ID" value="NZ_FNVD01000001.1"/>
</dbReference>
<dbReference type="Gene3D" id="3.40.50.720">
    <property type="entry name" value="NAD(P)-binding Rossmann-like Domain"/>
    <property type="match status" value="1"/>
</dbReference>
<evidence type="ECO:0000259" key="3">
    <source>
        <dbReference type="Pfam" id="PF01370"/>
    </source>
</evidence>
<dbReference type="SUPFAM" id="SSF51735">
    <property type="entry name" value="NAD(P)-binding Rossmann-fold domains"/>
    <property type="match status" value="1"/>
</dbReference>
<dbReference type="InterPro" id="IPR036291">
    <property type="entry name" value="NAD(P)-bd_dom_sf"/>
</dbReference>
<dbReference type="InterPro" id="IPR001509">
    <property type="entry name" value="Epimerase_deHydtase"/>
</dbReference>
<dbReference type="OrthoDB" id="9801056at2"/>
<keyword evidence="5" id="KW-1185">Reference proteome</keyword>